<evidence type="ECO:0000256" key="1">
    <source>
        <dbReference type="SAM" id="SignalP"/>
    </source>
</evidence>
<name>A0A1L3ZYV0_9SPHN</name>
<dbReference type="KEGG" id="sphj:BSL82_17285"/>
<feature type="signal peptide" evidence="1">
    <location>
        <begin position="1"/>
        <end position="24"/>
    </location>
</feature>
<dbReference type="PROSITE" id="PS51257">
    <property type="entry name" value="PROKAR_LIPOPROTEIN"/>
    <property type="match status" value="1"/>
</dbReference>
<dbReference type="STRING" id="1921510.BSL82_17285"/>
<evidence type="ECO:0000313" key="3">
    <source>
        <dbReference type="EMBL" id="API60816.1"/>
    </source>
</evidence>
<keyword evidence="1" id="KW-0732">Signal</keyword>
<dbReference type="InterPro" id="IPR025411">
    <property type="entry name" value="DUF4136"/>
</dbReference>
<dbReference type="Proteomes" id="UP000182063">
    <property type="component" value="Chromosome"/>
</dbReference>
<dbReference type="EMBL" id="CP018221">
    <property type="protein sequence ID" value="API60816.1"/>
    <property type="molecule type" value="Genomic_DNA"/>
</dbReference>
<keyword evidence="4" id="KW-1185">Reference proteome</keyword>
<reference evidence="4" key="1">
    <citation type="submission" date="2016-11" db="EMBL/GenBank/DDBJ databases">
        <title>Complete Genome Sequence of alachlor-degrading Sphingomonas sp. strain JJ-A5.</title>
        <authorList>
            <person name="Lee H."/>
            <person name="Ka J.-O."/>
        </authorList>
    </citation>
    <scope>NUCLEOTIDE SEQUENCE [LARGE SCALE GENOMIC DNA]</scope>
    <source>
        <strain evidence="4">JJ-A5</strain>
    </source>
</reference>
<evidence type="ECO:0000313" key="4">
    <source>
        <dbReference type="Proteomes" id="UP000182063"/>
    </source>
</evidence>
<feature type="chain" id="PRO_5012792391" description="DUF4136 domain-containing protein" evidence="1">
    <location>
        <begin position="25"/>
        <end position="196"/>
    </location>
</feature>
<evidence type="ECO:0000259" key="2">
    <source>
        <dbReference type="Pfam" id="PF13590"/>
    </source>
</evidence>
<sequence length="196" mass="20274">MTDRMFRAAALALCAAAAACTTSAPPAQVTRFHLNQPIARGNVFVTPLDRTAPPTLEQQSYVNAVAAALNLQGFTTRDNIKAAEQIATVDVQRGVQPSALPARSPVTIGVGGGTYGGGLGIGLGTSFGLGKGKSRDITVTTLAVQLKRASDEAVIWEGRAIGRTESDAAPADEIGRLADALFRDFPGPSGQTVEVK</sequence>
<organism evidence="3 4">
    <name type="scientific">Tardibacter chloracetimidivorans</name>
    <dbReference type="NCBI Taxonomy" id="1921510"/>
    <lineage>
        <taxon>Bacteria</taxon>
        <taxon>Pseudomonadati</taxon>
        <taxon>Pseudomonadota</taxon>
        <taxon>Alphaproteobacteria</taxon>
        <taxon>Sphingomonadales</taxon>
        <taxon>Sphingomonadaceae</taxon>
        <taxon>Tardibacter</taxon>
    </lineage>
</organism>
<dbReference type="Pfam" id="PF13590">
    <property type="entry name" value="DUF4136"/>
    <property type="match status" value="1"/>
</dbReference>
<gene>
    <name evidence="3" type="ORF">BSL82_17285</name>
</gene>
<dbReference type="RefSeq" id="WP_072598473.1">
    <property type="nucleotide sequence ID" value="NZ_CP018221.1"/>
</dbReference>
<accession>A0A1L3ZYV0</accession>
<feature type="domain" description="DUF4136" evidence="2">
    <location>
        <begin position="53"/>
        <end position="187"/>
    </location>
</feature>
<dbReference type="OrthoDB" id="7428103at2"/>
<dbReference type="AlphaFoldDB" id="A0A1L3ZYV0"/>
<protein>
    <recommendedName>
        <fullName evidence="2">DUF4136 domain-containing protein</fullName>
    </recommendedName>
</protein>
<proteinExistence type="predicted"/>